<dbReference type="FunFam" id="3.30.830.10:FF:000009">
    <property type="entry name" value="Presequence protease, mitochondrial"/>
    <property type="match status" value="1"/>
</dbReference>
<dbReference type="InterPro" id="IPR055130">
    <property type="entry name" value="PreP_C"/>
</dbReference>
<organism evidence="8 9">
    <name type="scientific">Candidatus Falkowbacteria bacterium GW2011_GWE1_38_31</name>
    <dbReference type="NCBI Taxonomy" id="1618638"/>
    <lineage>
        <taxon>Bacteria</taxon>
        <taxon>Candidatus Falkowiibacteriota</taxon>
    </lineage>
</organism>
<evidence type="ECO:0000259" key="7">
    <source>
        <dbReference type="SMART" id="SM01264"/>
    </source>
</evidence>
<dbReference type="PANTHER" id="PTHR43016">
    <property type="entry name" value="PRESEQUENCE PROTEASE"/>
    <property type="match status" value="1"/>
</dbReference>
<dbReference type="GO" id="GO:0006508">
    <property type="term" value="P:proteolysis"/>
    <property type="evidence" value="ECO:0007669"/>
    <property type="project" value="UniProtKB-KW"/>
</dbReference>
<dbReference type="Gene3D" id="3.30.830.10">
    <property type="entry name" value="Metalloenzyme, LuxS/M16 peptidase-like"/>
    <property type="match status" value="4"/>
</dbReference>
<dbReference type="Pfam" id="PF00675">
    <property type="entry name" value="Peptidase_M16"/>
    <property type="match status" value="1"/>
</dbReference>
<dbReference type="GO" id="GO:0046872">
    <property type="term" value="F:metal ion binding"/>
    <property type="evidence" value="ECO:0007669"/>
    <property type="project" value="UniProtKB-KW"/>
</dbReference>
<accession>A0A0G0K357</accession>
<dbReference type="PATRIC" id="fig|1618638.3.peg.919"/>
<evidence type="ECO:0000256" key="2">
    <source>
        <dbReference type="ARBA" id="ARBA00022670"/>
    </source>
</evidence>
<dbReference type="Proteomes" id="UP000034022">
    <property type="component" value="Unassembled WGS sequence"/>
</dbReference>
<evidence type="ECO:0000256" key="5">
    <source>
        <dbReference type="ARBA" id="ARBA00022833"/>
    </source>
</evidence>
<keyword evidence="3" id="KW-0479">Metal-binding</keyword>
<reference evidence="8" key="1">
    <citation type="journal article" date="2015" name="Nature">
        <title>rRNA introns, odd ribosomes, and small enigmatic genomes across a large radiation of phyla.</title>
        <authorList>
            <person name="Brown C.T."/>
            <person name="Hug L.A."/>
            <person name="Thomas B.C."/>
            <person name="Sharon I."/>
            <person name="Castelle C.J."/>
            <person name="Singh A."/>
            <person name="Wilkins M.J."/>
            <person name="Williams K.H."/>
            <person name="Banfield J.F."/>
        </authorList>
    </citation>
    <scope>NUCLEOTIDE SEQUENCE [LARGE SCALE GENOMIC DNA]</scope>
</reference>
<dbReference type="SMART" id="SM01264">
    <property type="entry name" value="M16C_associated"/>
    <property type="match status" value="1"/>
</dbReference>
<dbReference type="AlphaFoldDB" id="A0A0G0K357"/>
<keyword evidence="5" id="KW-0862">Zinc</keyword>
<dbReference type="InterPro" id="IPR013578">
    <property type="entry name" value="Peptidase_M16C_assoc"/>
</dbReference>
<keyword evidence="4" id="KW-0378">Hydrolase</keyword>
<protein>
    <recommendedName>
        <fullName evidence="7">Peptidase M16C associated domain-containing protein</fullName>
    </recommendedName>
</protein>
<dbReference type="InterPro" id="IPR007863">
    <property type="entry name" value="Peptidase_M16_C"/>
</dbReference>
<proteinExistence type="predicted"/>
<feature type="domain" description="Peptidase M16C associated" evidence="7">
    <location>
        <begin position="464"/>
        <end position="709"/>
    </location>
</feature>
<evidence type="ECO:0000313" key="9">
    <source>
        <dbReference type="Proteomes" id="UP000034022"/>
    </source>
</evidence>
<dbReference type="EMBL" id="LBUU01000008">
    <property type="protein sequence ID" value="KKQ69905.1"/>
    <property type="molecule type" value="Genomic_DNA"/>
</dbReference>
<dbReference type="InterPro" id="IPR011249">
    <property type="entry name" value="Metalloenz_LuxS/M16"/>
</dbReference>
<keyword evidence="6" id="KW-0482">Metalloprotease</keyword>
<name>A0A0G0K357_9BACT</name>
<dbReference type="FunFam" id="3.30.830.10:FF:000011">
    <property type="entry name" value="Presequence protease, mitochondrial"/>
    <property type="match status" value="1"/>
</dbReference>
<dbReference type="GO" id="GO:0008237">
    <property type="term" value="F:metallopeptidase activity"/>
    <property type="evidence" value="ECO:0007669"/>
    <property type="project" value="UniProtKB-KW"/>
</dbReference>
<evidence type="ECO:0000256" key="1">
    <source>
        <dbReference type="ARBA" id="ARBA00001947"/>
    </source>
</evidence>
<dbReference type="Pfam" id="PF08367">
    <property type="entry name" value="M16C_assoc"/>
    <property type="match status" value="1"/>
</dbReference>
<dbReference type="SUPFAM" id="SSF63411">
    <property type="entry name" value="LuxS/MPP-like metallohydrolase"/>
    <property type="match status" value="4"/>
</dbReference>
<dbReference type="PANTHER" id="PTHR43016:SF13">
    <property type="entry name" value="PRESEQUENCE PROTEASE, MITOCHONDRIAL"/>
    <property type="match status" value="1"/>
</dbReference>
<evidence type="ECO:0000313" key="8">
    <source>
        <dbReference type="EMBL" id="KKQ69905.1"/>
    </source>
</evidence>
<dbReference type="Pfam" id="PF22516">
    <property type="entry name" value="PreP_C"/>
    <property type="match status" value="1"/>
</dbReference>
<evidence type="ECO:0000256" key="4">
    <source>
        <dbReference type="ARBA" id="ARBA00022801"/>
    </source>
</evidence>
<comment type="cofactor">
    <cofactor evidence="1">
        <name>Zn(2+)</name>
        <dbReference type="ChEBI" id="CHEBI:29105"/>
    </cofactor>
</comment>
<sequence length="975" mass="110315">MIKHKKGQTVHGWKIKQVKYLSDLKLEFVELAHIATGAKYVHIDRADSENVFCVAFKTIPEDSSGIAHILEHTVLTGSRNYPVRDPFFSMIRRSLNTFMNAFTGNDWTAYPFATENKKDFYNLMSVYLDAAFYPTLSELNFKQEGIRLELEGGELKYKGVVYNEMKGSLSSPERIMEEAITSSLFPGSNYRFNSGGDPKIIPSLTHADLKRFHARYYHPSNAFFYSYGDLPLAAHLKVLHAKVMKNFSALKIDSKVKSEPRWKKSKTAVYQYPVDSETDTSRKYHALVSWLVSPVMDAEEVLVLELLEDILLDNPASPLRRVLMESGLGSDLAEASGYNAELKDGIFSVGLKDVSKHKIAEIKKIIFSVLKKLTKTGISAEAINSSLQKLEITHNEVVNSPYPYGLKLWFRFIIPYIHGGNPLSALYFTKDIKALRKKLKQKNFLEKKIFKYFLTNKHSALLILEPDKTMQAKEEKQEKESLAKIQSRLSVEEIEQIKKDSQKLKELQETKEDLSCLPSLGRADIPLKIKKIIADKKYSNQYVISYTAKTNGIFYWSAIFPIDSLSNEELALVPLFCHVLPLLGTKQKNYLVLAEAISALTGGVSVFFQTASDRTENRSKAYIIVSAKCLNTNIKKTQSLCQEIMAEFDFSDIHNLKKFVCEYRSGLETGIVEEGHILAASLAAKNLSTVSALKEMWGGLSQYEIIKKITEKLDEKELKDLSDKLSKIGKKLFAKEKGKILNIGEEKALSLTKNEFGNFSELSSEKLDINNIIKLDKKKQKTGRYLATAVSFVSACFKVVPQNHPDSAKLSVLSKVLSRQYLHNELREKGGAYGGFSRYDKSEGIFSFGSYRDPHILNTLNVYSGAKKYVLNYAFSKKEIEEAILQVCSELDRPASEAEEARGAFYRKLYGINDKNRLDFKKQVLQVTAKDLKQAAKKYLKDNWQDYSIAVISNREKLVETNVKLGKDGLEISAV</sequence>
<gene>
    <name evidence="8" type="ORF">US91_C0008G0025</name>
</gene>
<evidence type="ECO:0000256" key="3">
    <source>
        <dbReference type="ARBA" id="ARBA00022723"/>
    </source>
</evidence>
<keyword evidence="2" id="KW-0645">Protease</keyword>
<evidence type="ECO:0000256" key="6">
    <source>
        <dbReference type="ARBA" id="ARBA00023049"/>
    </source>
</evidence>
<dbReference type="InterPro" id="IPR011765">
    <property type="entry name" value="Pept_M16_N"/>
</dbReference>
<dbReference type="Pfam" id="PF05193">
    <property type="entry name" value="Peptidase_M16_C"/>
    <property type="match status" value="1"/>
</dbReference>
<comment type="caution">
    <text evidence="8">The sequence shown here is derived from an EMBL/GenBank/DDBJ whole genome shotgun (WGS) entry which is preliminary data.</text>
</comment>